<evidence type="ECO:0000256" key="1">
    <source>
        <dbReference type="ARBA" id="ARBA00002633"/>
    </source>
</evidence>
<comment type="caution">
    <text evidence="9">The sequence shown here is derived from an EMBL/GenBank/DDBJ whole genome shotgun (WGS) entry which is preliminary data.</text>
</comment>
<dbReference type="PANTHER" id="PTHR11560">
    <property type="entry name" value="39S RIBOSOMAL PROTEIN L10, MITOCHONDRIAL"/>
    <property type="match status" value="1"/>
</dbReference>
<evidence type="ECO:0000256" key="2">
    <source>
        <dbReference type="ARBA" id="ARBA00008889"/>
    </source>
</evidence>
<dbReference type="AlphaFoldDB" id="A0A840EQF5"/>
<dbReference type="CDD" id="cd05797">
    <property type="entry name" value="Ribosomal_L10"/>
    <property type="match status" value="1"/>
</dbReference>
<organism evidence="9 14">
    <name type="scientific">Salinibacter ruber</name>
    <dbReference type="NCBI Taxonomy" id="146919"/>
    <lineage>
        <taxon>Bacteria</taxon>
        <taxon>Pseudomonadati</taxon>
        <taxon>Rhodothermota</taxon>
        <taxon>Rhodothermia</taxon>
        <taxon>Rhodothermales</taxon>
        <taxon>Salinibacteraceae</taxon>
        <taxon>Salinibacter</taxon>
    </lineage>
</organism>
<dbReference type="OMA" id="YVQESFY"/>
<dbReference type="NCBIfam" id="NF000955">
    <property type="entry name" value="PRK00099.1-1"/>
    <property type="match status" value="1"/>
</dbReference>
<reference evidence="9" key="1">
    <citation type="submission" date="2022-08" db="EMBL/GenBank/DDBJ databases">
        <title>Genomic Encyclopedia of Type Strains, Phase V (KMG-V): Genome sequencing to study the core and pangenomes of soil and plant-associated prokaryotes.</title>
        <authorList>
            <person name="Whitman W."/>
        </authorList>
    </citation>
    <scope>NUCLEOTIDE SEQUENCE</scope>
    <source>
        <strain evidence="7">0</strain>
        <strain evidence="9">SP2016B</strain>
        <strain evidence="10">SP2017</strain>
        <strain evidence="13">SP3002</strain>
        <strain evidence="11">SP3012</strain>
        <strain evidence="12">SP3026</strain>
        <strain evidence="8">SP3049</strain>
    </source>
</reference>
<evidence type="ECO:0000256" key="5">
    <source>
        <dbReference type="ARBA" id="ARBA00035202"/>
    </source>
</evidence>
<comment type="function">
    <text evidence="1 6">Forms part of the ribosomal stalk, playing a central role in the interaction of the ribosome with GTP-bound translation factors.</text>
</comment>
<dbReference type="InterPro" id="IPR001790">
    <property type="entry name" value="Ribosomal_uL10"/>
</dbReference>
<dbReference type="EMBL" id="JANTYZ010000005">
    <property type="protein sequence ID" value="MCS3865685.1"/>
    <property type="molecule type" value="Genomic_DNA"/>
</dbReference>
<gene>
    <name evidence="6" type="primary">rplJ</name>
    <name evidence="12" type="ORF">GGP45_001722</name>
    <name evidence="8" type="ORF">GGP61_000906</name>
    <name evidence="7" type="ORF">GGP71_000989</name>
    <name evidence="9" type="ORF">GGP82_002243</name>
    <name evidence="10" type="ORF">GGP83_000740</name>
    <name evidence="13" type="ORF">GGP99_000953</name>
    <name evidence="11" type="ORF">GGQ01_001110</name>
</gene>
<accession>A0A840EQF5</accession>
<dbReference type="SMR" id="A0A840EQF5"/>
<dbReference type="Proteomes" id="UP001155010">
    <property type="component" value="Unassembled WGS sequence"/>
</dbReference>
<dbReference type="EMBL" id="JANUAE010000002">
    <property type="protein sequence ID" value="MCS3709311.1"/>
    <property type="molecule type" value="Genomic_DNA"/>
</dbReference>
<evidence type="ECO:0000313" key="11">
    <source>
        <dbReference type="EMBL" id="MCS4036059.1"/>
    </source>
</evidence>
<evidence type="ECO:0000313" key="8">
    <source>
        <dbReference type="EMBL" id="MCS3709311.1"/>
    </source>
</evidence>
<dbReference type="Proteomes" id="UP001155144">
    <property type="component" value="Unassembled WGS sequence"/>
</dbReference>
<dbReference type="GO" id="GO:0015934">
    <property type="term" value="C:large ribosomal subunit"/>
    <property type="evidence" value="ECO:0007669"/>
    <property type="project" value="InterPro"/>
</dbReference>
<dbReference type="Proteomes" id="UP001155034">
    <property type="component" value="Unassembled WGS sequence"/>
</dbReference>
<dbReference type="GeneID" id="83728689"/>
<evidence type="ECO:0000313" key="14">
    <source>
        <dbReference type="Proteomes" id="UP001155034"/>
    </source>
</evidence>
<dbReference type="PROSITE" id="PS01109">
    <property type="entry name" value="RIBOSOMAL_L10"/>
    <property type="match status" value="1"/>
</dbReference>
<dbReference type="Pfam" id="PF00466">
    <property type="entry name" value="Ribosomal_L10"/>
    <property type="match status" value="1"/>
</dbReference>
<evidence type="ECO:0000256" key="4">
    <source>
        <dbReference type="ARBA" id="ARBA00023274"/>
    </source>
</evidence>
<evidence type="ECO:0000313" key="10">
    <source>
        <dbReference type="EMBL" id="MCS3950806.1"/>
    </source>
</evidence>
<dbReference type="Gene3D" id="6.10.250.290">
    <property type="match status" value="1"/>
</dbReference>
<keyword evidence="3 6" id="KW-0689">Ribosomal protein</keyword>
<dbReference type="EMBL" id="JANUAU010000002">
    <property type="protein sequence ID" value="MCS3677082.1"/>
    <property type="molecule type" value="Genomic_DNA"/>
</dbReference>
<dbReference type="GO" id="GO:0003735">
    <property type="term" value="F:structural constituent of ribosome"/>
    <property type="evidence" value="ECO:0007669"/>
    <property type="project" value="InterPro"/>
</dbReference>
<dbReference type="RefSeq" id="WP_011404504.1">
    <property type="nucleotide sequence ID" value="NZ_CALTRV010000011.1"/>
</dbReference>
<dbReference type="GO" id="GO:0070180">
    <property type="term" value="F:large ribosomal subunit rRNA binding"/>
    <property type="evidence" value="ECO:0007669"/>
    <property type="project" value="UniProtKB-UniRule"/>
</dbReference>
<dbReference type="Proteomes" id="UP001155057">
    <property type="component" value="Unassembled WGS sequence"/>
</dbReference>
<dbReference type="SUPFAM" id="SSF160369">
    <property type="entry name" value="Ribosomal protein L10-like"/>
    <property type="match status" value="1"/>
</dbReference>
<dbReference type="InterPro" id="IPR043141">
    <property type="entry name" value="Ribosomal_uL10-like_sf"/>
</dbReference>
<keyword evidence="6" id="KW-0699">rRNA-binding</keyword>
<dbReference type="EMBL" id="JANUBB010000002">
    <property type="protein sequence ID" value="MCS3950806.1"/>
    <property type="molecule type" value="Genomic_DNA"/>
</dbReference>
<name>A0A840EQF5_9BACT</name>
<comment type="subunit">
    <text evidence="6">Part of the ribosomal stalk of the 50S ribosomal subunit. The N-terminus interacts with L11 and the large rRNA to form the base of the stalk. The C-terminus forms an elongated spine to which L12 dimers bind in a sequential fashion forming a multimeric L10(L12)X complex.</text>
</comment>
<dbReference type="Proteomes" id="UP001155040">
    <property type="component" value="Unassembled WGS sequence"/>
</dbReference>
<evidence type="ECO:0000313" key="7">
    <source>
        <dbReference type="EMBL" id="MCS3677082.1"/>
    </source>
</evidence>
<evidence type="ECO:0000256" key="3">
    <source>
        <dbReference type="ARBA" id="ARBA00022980"/>
    </source>
</evidence>
<dbReference type="Proteomes" id="UP001155027">
    <property type="component" value="Unassembled WGS sequence"/>
</dbReference>
<dbReference type="InterPro" id="IPR022973">
    <property type="entry name" value="Ribosomal_uL10_bac"/>
</dbReference>
<evidence type="ECO:0000256" key="6">
    <source>
        <dbReference type="HAMAP-Rule" id="MF_00362"/>
    </source>
</evidence>
<protein>
    <recommendedName>
        <fullName evidence="5 6">Large ribosomal subunit protein uL10</fullName>
    </recommendedName>
</protein>
<dbReference type="InterPro" id="IPR002363">
    <property type="entry name" value="Ribosomal_uL10_CS_bac"/>
</dbReference>
<dbReference type="EMBL" id="JANTZM010000004">
    <property type="protein sequence ID" value="MCS4156999.1"/>
    <property type="molecule type" value="Genomic_DNA"/>
</dbReference>
<keyword evidence="4 6" id="KW-0687">Ribonucleoprotein</keyword>
<dbReference type="EMBL" id="JANUBL010000002">
    <property type="protein sequence ID" value="MCS4121380.1"/>
    <property type="molecule type" value="Genomic_DNA"/>
</dbReference>
<evidence type="ECO:0000313" key="9">
    <source>
        <dbReference type="EMBL" id="MCS3865685.1"/>
    </source>
</evidence>
<dbReference type="Gene3D" id="3.30.70.1730">
    <property type="match status" value="1"/>
</dbReference>
<dbReference type="EMBL" id="JANUBF010000005">
    <property type="protein sequence ID" value="MCS4036059.1"/>
    <property type="molecule type" value="Genomic_DNA"/>
</dbReference>
<evidence type="ECO:0000313" key="12">
    <source>
        <dbReference type="EMBL" id="MCS4121380.1"/>
    </source>
</evidence>
<dbReference type="HAMAP" id="MF_00362">
    <property type="entry name" value="Ribosomal_uL10"/>
    <property type="match status" value="1"/>
</dbReference>
<evidence type="ECO:0000313" key="13">
    <source>
        <dbReference type="EMBL" id="MCS4156999.1"/>
    </source>
</evidence>
<dbReference type="Proteomes" id="UP001155110">
    <property type="component" value="Unassembled WGS sequence"/>
</dbReference>
<proteinExistence type="inferred from homology"/>
<comment type="similarity">
    <text evidence="2 6">Belongs to the universal ribosomal protein uL10 family.</text>
</comment>
<sequence>MSKNRAEKAEIIEEIGEKLNEYPIIYLTNFEGLTVAQSNDLRGRFREAGVEYQVTKNTLARLALDRIEGKDALEEFFAGPTAIAFSEDPAKPARVLQDFLEEEELGRPELKVAWIEGDMYDDPEALDTLAELKSREELIGEVIGRLLAPAQNLVGGLQGPGQRLSGLLQSLADEEEDE</sequence>
<dbReference type="InterPro" id="IPR047865">
    <property type="entry name" value="Ribosomal_uL10_bac_type"/>
</dbReference>
<keyword evidence="6" id="KW-0694">RNA-binding</keyword>
<dbReference type="GO" id="GO:0006412">
    <property type="term" value="P:translation"/>
    <property type="evidence" value="ECO:0007669"/>
    <property type="project" value="UniProtKB-UniRule"/>
</dbReference>